<feature type="region of interest" description="Disordered" evidence="2">
    <location>
        <begin position="466"/>
        <end position="500"/>
    </location>
</feature>
<organism evidence="5 6">
    <name type="scientific">Phaseolus angularis</name>
    <name type="common">Azuki bean</name>
    <name type="synonym">Vigna angularis</name>
    <dbReference type="NCBI Taxonomy" id="3914"/>
    <lineage>
        <taxon>Eukaryota</taxon>
        <taxon>Viridiplantae</taxon>
        <taxon>Streptophyta</taxon>
        <taxon>Embryophyta</taxon>
        <taxon>Tracheophyta</taxon>
        <taxon>Spermatophyta</taxon>
        <taxon>Magnoliopsida</taxon>
        <taxon>eudicotyledons</taxon>
        <taxon>Gunneridae</taxon>
        <taxon>Pentapetalae</taxon>
        <taxon>rosids</taxon>
        <taxon>fabids</taxon>
        <taxon>Fabales</taxon>
        <taxon>Fabaceae</taxon>
        <taxon>Papilionoideae</taxon>
        <taxon>50 kb inversion clade</taxon>
        <taxon>NPAAA clade</taxon>
        <taxon>indigoferoid/millettioid clade</taxon>
        <taxon>Phaseoleae</taxon>
        <taxon>Vigna</taxon>
    </lineage>
</organism>
<dbReference type="Proteomes" id="UP000053144">
    <property type="component" value="Chromosome 9"/>
</dbReference>
<protein>
    <recommendedName>
        <fullName evidence="4">Transposase (putative) gypsy type domain-containing protein</fullName>
    </recommendedName>
</protein>
<dbReference type="AlphaFoldDB" id="A0A0L9VC62"/>
<gene>
    <name evidence="5" type="ORF">LR48_Vigan09g125200</name>
</gene>
<feature type="region of interest" description="Disordered" evidence="2">
    <location>
        <begin position="249"/>
        <end position="296"/>
    </location>
</feature>
<dbReference type="InterPro" id="IPR007321">
    <property type="entry name" value="Transposase_28"/>
</dbReference>
<keyword evidence="3" id="KW-1133">Transmembrane helix</keyword>
<evidence type="ECO:0000313" key="6">
    <source>
        <dbReference type="Proteomes" id="UP000053144"/>
    </source>
</evidence>
<accession>A0A0L9VC62</accession>
<proteinExistence type="predicted"/>
<keyword evidence="1" id="KW-0175">Coiled coil</keyword>
<dbReference type="Pfam" id="PF04195">
    <property type="entry name" value="Transposase_28"/>
    <property type="match status" value="1"/>
</dbReference>
<feature type="transmembrane region" description="Helical" evidence="3">
    <location>
        <begin position="140"/>
        <end position="159"/>
    </location>
</feature>
<feature type="compositionally biased region" description="Acidic residues" evidence="2">
    <location>
        <begin position="467"/>
        <end position="476"/>
    </location>
</feature>
<dbReference type="EMBL" id="CM003379">
    <property type="protein sequence ID" value="KOM52593.1"/>
    <property type="molecule type" value="Genomic_DNA"/>
</dbReference>
<name>A0A0L9VC62_PHAAN</name>
<reference evidence="6" key="1">
    <citation type="journal article" date="2015" name="Proc. Natl. Acad. Sci. U.S.A.">
        <title>Genome sequencing of adzuki bean (Vigna angularis) provides insight into high starch and low fat accumulation and domestication.</title>
        <authorList>
            <person name="Yang K."/>
            <person name="Tian Z."/>
            <person name="Chen C."/>
            <person name="Luo L."/>
            <person name="Zhao B."/>
            <person name="Wang Z."/>
            <person name="Yu L."/>
            <person name="Li Y."/>
            <person name="Sun Y."/>
            <person name="Li W."/>
            <person name="Chen Y."/>
            <person name="Li Y."/>
            <person name="Zhang Y."/>
            <person name="Ai D."/>
            <person name="Zhao J."/>
            <person name="Shang C."/>
            <person name="Ma Y."/>
            <person name="Wu B."/>
            <person name="Wang M."/>
            <person name="Gao L."/>
            <person name="Sun D."/>
            <person name="Zhang P."/>
            <person name="Guo F."/>
            <person name="Wang W."/>
            <person name="Li Y."/>
            <person name="Wang J."/>
            <person name="Varshney R.K."/>
            <person name="Wang J."/>
            <person name="Ling H.Q."/>
            <person name="Wan P."/>
        </authorList>
    </citation>
    <scope>NUCLEOTIDE SEQUENCE</scope>
    <source>
        <strain evidence="6">cv. Jingnong 6</strain>
    </source>
</reference>
<feature type="transmembrane region" description="Helical" evidence="3">
    <location>
        <begin position="171"/>
        <end position="191"/>
    </location>
</feature>
<feature type="domain" description="Transposase (putative) gypsy type" evidence="4">
    <location>
        <begin position="142"/>
        <end position="187"/>
    </location>
</feature>
<keyword evidence="3" id="KW-0812">Transmembrane</keyword>
<evidence type="ECO:0000256" key="2">
    <source>
        <dbReference type="SAM" id="MobiDB-lite"/>
    </source>
</evidence>
<evidence type="ECO:0000313" key="5">
    <source>
        <dbReference type="EMBL" id="KOM52593.1"/>
    </source>
</evidence>
<keyword evidence="3" id="KW-0472">Membrane</keyword>
<feature type="coiled-coil region" evidence="1">
    <location>
        <begin position="354"/>
        <end position="423"/>
    </location>
</feature>
<sequence>MSSVSISSSEELAGQGGGGVAVGDAQSPSSVSSFLKKIEREANSGSESLFYGGERIINGMSLFLLKGSVRIDQEVAEPSEGWPRIKGYGWASHDVGLFRSDYSTRNELQWWADRYERVFHGKGASEEDFFFLYTYMFNQLFLRIPFIAFQAAVLCELNVAPTQLHPNGWAAIQAFVTICAAMGITPLYVFADATQNFCFLFSHKRQGEGGSKGRDPQTASSNRAFAFLKARLVVPLMEQVMMAVNRTPPVVDLEPSTGTTPTTVVVPSEKKRKSKEGEKSSSKRSRREGSSLRPIPVGVLDPEFHLVAHMRSHDLQAELDEKKKTSDALRVRVEALVIDHAGCVVKRVGLQAKLDDTHAELTHLRDQLKAARAKADRSAQEVGKLKVKVKRLGLREEELVDQNETLTTELLKANRTISTLNANVVIEHEEGFNKAMRQAVFLLNVDPLASGFDIHQDVFDGKMLPIDEGDDEEAGVDEPVQVDNTAVEDPLVDNQAGEDE</sequence>
<feature type="compositionally biased region" description="Low complexity" evidence="2">
    <location>
        <begin position="255"/>
        <end position="267"/>
    </location>
</feature>
<dbReference type="Gramene" id="KOM52593">
    <property type="protein sequence ID" value="KOM52593"/>
    <property type="gene ID" value="LR48_Vigan09g125200"/>
</dbReference>
<evidence type="ECO:0000256" key="3">
    <source>
        <dbReference type="SAM" id="Phobius"/>
    </source>
</evidence>
<feature type="region of interest" description="Disordered" evidence="2">
    <location>
        <begin position="1"/>
        <end position="26"/>
    </location>
</feature>
<evidence type="ECO:0000256" key="1">
    <source>
        <dbReference type="SAM" id="Coils"/>
    </source>
</evidence>
<evidence type="ECO:0000259" key="4">
    <source>
        <dbReference type="Pfam" id="PF04195"/>
    </source>
</evidence>